<reference evidence="1 2" key="1">
    <citation type="submission" date="2024-04" db="EMBL/GenBank/DDBJ databases">
        <authorList>
            <person name="Fracassetti M."/>
        </authorList>
    </citation>
    <scope>NUCLEOTIDE SEQUENCE [LARGE SCALE GENOMIC DNA]</scope>
</reference>
<gene>
    <name evidence="1" type="ORF">LTRI10_LOCUS48644</name>
</gene>
<sequence length="157" mass="16947">MNHIRAFLSAGSACLRCARPTNATEGAQFSVARWLIDGKVSVRNGGAEVTYPRLRLSPAAAEADGWGVAEVEIRQPDGTFATSKFHVEILTRCSDAPGKAVMVSKEQVDDLVAVQKRVFDQQKEIELFCKDAQGKLAAVLEDADLTQLGEKKSDASP</sequence>
<dbReference type="AlphaFoldDB" id="A0AAV2GEJ3"/>
<dbReference type="Proteomes" id="UP001497516">
    <property type="component" value="Chromosome 8"/>
</dbReference>
<organism evidence="1 2">
    <name type="scientific">Linum trigynum</name>
    <dbReference type="NCBI Taxonomy" id="586398"/>
    <lineage>
        <taxon>Eukaryota</taxon>
        <taxon>Viridiplantae</taxon>
        <taxon>Streptophyta</taxon>
        <taxon>Embryophyta</taxon>
        <taxon>Tracheophyta</taxon>
        <taxon>Spermatophyta</taxon>
        <taxon>Magnoliopsida</taxon>
        <taxon>eudicotyledons</taxon>
        <taxon>Gunneridae</taxon>
        <taxon>Pentapetalae</taxon>
        <taxon>rosids</taxon>
        <taxon>fabids</taxon>
        <taxon>Malpighiales</taxon>
        <taxon>Linaceae</taxon>
        <taxon>Linum</taxon>
    </lineage>
</organism>
<accession>A0AAV2GEJ3</accession>
<proteinExistence type="predicted"/>
<evidence type="ECO:0000313" key="2">
    <source>
        <dbReference type="Proteomes" id="UP001497516"/>
    </source>
</evidence>
<evidence type="ECO:0000313" key="1">
    <source>
        <dbReference type="EMBL" id="CAL1409114.1"/>
    </source>
</evidence>
<name>A0AAV2GEJ3_9ROSI</name>
<dbReference type="EMBL" id="OZ034821">
    <property type="protein sequence ID" value="CAL1409114.1"/>
    <property type="molecule type" value="Genomic_DNA"/>
</dbReference>
<keyword evidence="2" id="KW-1185">Reference proteome</keyword>
<protein>
    <submittedName>
        <fullName evidence="1">Uncharacterized protein</fullName>
    </submittedName>
</protein>